<gene>
    <name evidence="5" type="ORF">PHLGIDRAFT_140355</name>
</gene>
<dbReference type="SUPFAM" id="SSF51316">
    <property type="entry name" value="Mss4-like"/>
    <property type="match status" value="1"/>
</dbReference>
<keyword evidence="3" id="KW-0862">Zinc</keyword>
<dbReference type="AlphaFoldDB" id="A0A0C3SCW3"/>
<dbReference type="InterPro" id="IPR006913">
    <property type="entry name" value="CENP-V/GFA"/>
</dbReference>
<evidence type="ECO:0000256" key="2">
    <source>
        <dbReference type="ARBA" id="ARBA00022723"/>
    </source>
</evidence>
<comment type="similarity">
    <text evidence="1">Belongs to the Gfa family.</text>
</comment>
<evidence type="ECO:0000313" key="5">
    <source>
        <dbReference type="EMBL" id="KIP11272.1"/>
    </source>
</evidence>
<feature type="domain" description="CENP-V/GFA" evidence="4">
    <location>
        <begin position="23"/>
        <end position="117"/>
    </location>
</feature>
<dbReference type="EMBL" id="KN840447">
    <property type="protein sequence ID" value="KIP11272.1"/>
    <property type="molecule type" value="Genomic_DNA"/>
</dbReference>
<evidence type="ECO:0000259" key="4">
    <source>
        <dbReference type="PROSITE" id="PS51891"/>
    </source>
</evidence>
<name>A0A0C3SCW3_PHLG1</name>
<dbReference type="GO" id="GO:0046872">
    <property type="term" value="F:metal ion binding"/>
    <property type="evidence" value="ECO:0007669"/>
    <property type="project" value="UniProtKB-KW"/>
</dbReference>
<dbReference type="InterPro" id="IPR011057">
    <property type="entry name" value="Mss4-like_sf"/>
</dbReference>
<protein>
    <recommendedName>
        <fullName evidence="4">CENP-V/GFA domain-containing protein</fullName>
    </recommendedName>
</protein>
<evidence type="ECO:0000256" key="1">
    <source>
        <dbReference type="ARBA" id="ARBA00005495"/>
    </source>
</evidence>
<accession>A0A0C3SCW3</accession>
<reference evidence="5 6" key="1">
    <citation type="journal article" date="2014" name="PLoS Genet.">
        <title>Analysis of the Phlebiopsis gigantea genome, transcriptome and secretome provides insight into its pioneer colonization strategies of wood.</title>
        <authorList>
            <person name="Hori C."/>
            <person name="Ishida T."/>
            <person name="Igarashi K."/>
            <person name="Samejima M."/>
            <person name="Suzuki H."/>
            <person name="Master E."/>
            <person name="Ferreira P."/>
            <person name="Ruiz-Duenas F.J."/>
            <person name="Held B."/>
            <person name="Canessa P."/>
            <person name="Larrondo L.F."/>
            <person name="Schmoll M."/>
            <person name="Druzhinina I.S."/>
            <person name="Kubicek C.P."/>
            <person name="Gaskell J.A."/>
            <person name="Kersten P."/>
            <person name="St John F."/>
            <person name="Glasner J."/>
            <person name="Sabat G."/>
            <person name="Splinter BonDurant S."/>
            <person name="Syed K."/>
            <person name="Yadav J."/>
            <person name="Mgbeahuruike A.C."/>
            <person name="Kovalchuk A."/>
            <person name="Asiegbu F.O."/>
            <person name="Lackner G."/>
            <person name="Hoffmeister D."/>
            <person name="Rencoret J."/>
            <person name="Gutierrez A."/>
            <person name="Sun H."/>
            <person name="Lindquist E."/>
            <person name="Barry K."/>
            <person name="Riley R."/>
            <person name="Grigoriev I.V."/>
            <person name="Henrissat B."/>
            <person name="Kues U."/>
            <person name="Berka R.M."/>
            <person name="Martinez A.T."/>
            <person name="Covert S.F."/>
            <person name="Blanchette R.A."/>
            <person name="Cullen D."/>
        </authorList>
    </citation>
    <scope>NUCLEOTIDE SEQUENCE [LARGE SCALE GENOMIC DNA]</scope>
    <source>
        <strain evidence="5 6">11061_1 CR5-6</strain>
    </source>
</reference>
<dbReference type="GO" id="GO:0016846">
    <property type="term" value="F:carbon-sulfur lyase activity"/>
    <property type="evidence" value="ECO:0007669"/>
    <property type="project" value="InterPro"/>
</dbReference>
<evidence type="ECO:0000313" key="6">
    <source>
        <dbReference type="Proteomes" id="UP000053257"/>
    </source>
</evidence>
<keyword evidence="2" id="KW-0479">Metal-binding</keyword>
<dbReference type="HOGENOM" id="CLU_055491_7_0_1"/>
<dbReference type="PANTHER" id="PTHR28620:SF1">
    <property type="entry name" value="CENP-V_GFA DOMAIN-CONTAINING PROTEIN"/>
    <property type="match status" value="1"/>
</dbReference>
<dbReference type="Gene3D" id="2.170.150.70">
    <property type="match status" value="1"/>
</dbReference>
<dbReference type="Pfam" id="PF04828">
    <property type="entry name" value="GFA"/>
    <property type="match status" value="1"/>
</dbReference>
<keyword evidence="6" id="KW-1185">Reference proteome</keyword>
<dbReference type="InterPro" id="IPR052355">
    <property type="entry name" value="CENP-V-like"/>
</dbReference>
<dbReference type="PROSITE" id="PS51891">
    <property type="entry name" value="CENP_V_GFA"/>
    <property type="match status" value="1"/>
</dbReference>
<dbReference type="OrthoDB" id="3264588at2759"/>
<organism evidence="5 6">
    <name type="scientific">Phlebiopsis gigantea (strain 11061_1 CR5-6)</name>
    <name type="common">White-rot fungus</name>
    <name type="synonym">Peniophora gigantea</name>
    <dbReference type="NCBI Taxonomy" id="745531"/>
    <lineage>
        <taxon>Eukaryota</taxon>
        <taxon>Fungi</taxon>
        <taxon>Dikarya</taxon>
        <taxon>Basidiomycota</taxon>
        <taxon>Agaricomycotina</taxon>
        <taxon>Agaricomycetes</taxon>
        <taxon>Polyporales</taxon>
        <taxon>Phanerochaetaceae</taxon>
        <taxon>Phlebiopsis</taxon>
    </lineage>
</organism>
<dbReference type="STRING" id="745531.A0A0C3SCW3"/>
<evidence type="ECO:0000256" key="3">
    <source>
        <dbReference type="ARBA" id="ARBA00022833"/>
    </source>
</evidence>
<dbReference type="Proteomes" id="UP000053257">
    <property type="component" value="Unassembled WGS sequence"/>
</dbReference>
<dbReference type="PANTHER" id="PTHR28620">
    <property type="entry name" value="CENTROMERE PROTEIN V"/>
    <property type="match status" value="1"/>
</dbReference>
<proteinExistence type="inferred from homology"/>
<sequence>MTGTAATLEVPSDWPKDVEIKEYKGGCHCARFRFKFSHPAFENGEVKVMSCNCSICTQHGLLHIYTPESRFALTTGNIRELSVYQLPGKNTTHHFCPSCGSNIIVRNNEFREIVVNL</sequence>